<dbReference type="SUPFAM" id="SSF54593">
    <property type="entry name" value="Glyoxalase/Bleomycin resistance protein/Dihydroxybiphenyl dioxygenase"/>
    <property type="match status" value="1"/>
</dbReference>
<evidence type="ECO:0000256" key="3">
    <source>
        <dbReference type="ARBA" id="ARBA00032460"/>
    </source>
</evidence>
<dbReference type="Pfam" id="PF00903">
    <property type="entry name" value="Glyoxalase"/>
    <property type="match status" value="1"/>
</dbReference>
<keyword evidence="6" id="KW-0456">Lyase</keyword>
<dbReference type="RefSeq" id="WP_154539362.1">
    <property type="nucleotide sequence ID" value="NZ_VULQ01000002.1"/>
</dbReference>
<sequence>MKFKALHTCIYTDNDKESIKFYEDALNMHITSRKDFDDDDDEFSLIYMASEDEKYELELTYNHDGRKYKHGSYYGHMAFGVKNFKKAYEKHKKMGIVSQKIGSLSDGSAKFYFIKDPQGFSIEIIEE</sequence>
<proteinExistence type="predicted"/>
<dbReference type="Proteomes" id="UP000441925">
    <property type="component" value="Unassembled WGS sequence"/>
</dbReference>
<comment type="caution">
    <text evidence="6">The sequence shown here is derived from an EMBL/GenBank/DDBJ whole genome shotgun (WGS) entry which is preliminary data.</text>
</comment>
<protein>
    <recommendedName>
        <fullName evidence="2">Aldoketomutase</fullName>
    </recommendedName>
    <alternativeName>
        <fullName evidence="1">Ketone-aldehyde mutase</fullName>
    </alternativeName>
    <alternativeName>
        <fullName evidence="3">Methylglyoxalase</fullName>
    </alternativeName>
    <alternativeName>
        <fullName evidence="4">S-D-lactoylglutathione methylglyoxal lyase</fullName>
    </alternativeName>
</protein>
<accession>A0A6N7VTC7</accession>
<evidence type="ECO:0000256" key="4">
    <source>
        <dbReference type="ARBA" id="ARBA00033298"/>
    </source>
</evidence>
<dbReference type="Gene3D" id="3.10.180.10">
    <property type="entry name" value="2,3-Dihydroxybiphenyl 1,2-Dioxygenase, domain 1"/>
    <property type="match status" value="1"/>
</dbReference>
<name>A0A6N7VTC7_9FIRM</name>
<dbReference type="GO" id="GO:0019243">
    <property type="term" value="P:methylglyoxal catabolic process to D-lactate via S-lactoyl-glutathione"/>
    <property type="evidence" value="ECO:0007669"/>
    <property type="project" value="TreeGrafter"/>
</dbReference>
<dbReference type="PROSITE" id="PS51819">
    <property type="entry name" value="VOC"/>
    <property type="match status" value="1"/>
</dbReference>
<evidence type="ECO:0000313" key="6">
    <source>
        <dbReference type="EMBL" id="MSS77333.1"/>
    </source>
</evidence>
<dbReference type="InterPro" id="IPR029068">
    <property type="entry name" value="Glyas_Bleomycin-R_OHBP_Dase"/>
</dbReference>
<dbReference type="InterPro" id="IPR037523">
    <property type="entry name" value="VOC_core"/>
</dbReference>
<dbReference type="InterPro" id="IPR004360">
    <property type="entry name" value="Glyas_Fos-R_dOase_dom"/>
</dbReference>
<gene>
    <name evidence="6" type="ORF">FYJ26_02695</name>
</gene>
<dbReference type="PANTHER" id="PTHR46036">
    <property type="entry name" value="LACTOYLGLUTATHIONE LYASE"/>
    <property type="match status" value="1"/>
</dbReference>
<organism evidence="6 7">
    <name type="scientific">Anaerococcus porci</name>
    <dbReference type="NCBI Taxonomy" id="2652269"/>
    <lineage>
        <taxon>Bacteria</taxon>
        <taxon>Bacillati</taxon>
        <taxon>Bacillota</taxon>
        <taxon>Tissierellia</taxon>
        <taxon>Tissierellales</taxon>
        <taxon>Peptoniphilaceae</taxon>
        <taxon>Anaerococcus</taxon>
    </lineage>
</organism>
<reference evidence="6 7" key="1">
    <citation type="submission" date="2019-08" db="EMBL/GenBank/DDBJ databases">
        <title>In-depth cultivation of the pig gut microbiome towards novel bacterial diversity and tailored functional studies.</title>
        <authorList>
            <person name="Wylensek D."/>
            <person name="Hitch T.C.A."/>
            <person name="Clavel T."/>
        </authorList>
    </citation>
    <scope>NUCLEOTIDE SEQUENCE [LARGE SCALE GENOMIC DNA]</scope>
    <source>
        <strain evidence="6 7">WCA-380-WT-2B</strain>
    </source>
</reference>
<evidence type="ECO:0000256" key="2">
    <source>
        <dbReference type="ARBA" id="ARBA00030892"/>
    </source>
</evidence>
<evidence type="ECO:0000259" key="5">
    <source>
        <dbReference type="PROSITE" id="PS51819"/>
    </source>
</evidence>
<dbReference type="PANTHER" id="PTHR46036:SF5">
    <property type="entry name" value="LACTOYLGLUTATHIONE LYASE"/>
    <property type="match status" value="1"/>
</dbReference>
<dbReference type="AlphaFoldDB" id="A0A6N7VTC7"/>
<dbReference type="GO" id="GO:0004462">
    <property type="term" value="F:lactoylglutathione lyase activity"/>
    <property type="evidence" value="ECO:0007669"/>
    <property type="project" value="TreeGrafter"/>
</dbReference>
<evidence type="ECO:0000256" key="1">
    <source>
        <dbReference type="ARBA" id="ARBA00030291"/>
    </source>
</evidence>
<dbReference type="EMBL" id="VULQ01000002">
    <property type="protein sequence ID" value="MSS77333.1"/>
    <property type="molecule type" value="Genomic_DNA"/>
</dbReference>
<dbReference type="GO" id="GO:0005737">
    <property type="term" value="C:cytoplasm"/>
    <property type="evidence" value="ECO:0007669"/>
    <property type="project" value="TreeGrafter"/>
</dbReference>
<keyword evidence="7" id="KW-1185">Reference proteome</keyword>
<evidence type="ECO:0000313" key="7">
    <source>
        <dbReference type="Proteomes" id="UP000441925"/>
    </source>
</evidence>
<feature type="domain" description="VOC" evidence="5">
    <location>
        <begin position="4"/>
        <end position="127"/>
    </location>
</feature>